<dbReference type="GO" id="GO:0005770">
    <property type="term" value="C:late endosome"/>
    <property type="evidence" value="ECO:0007669"/>
    <property type="project" value="TreeGrafter"/>
</dbReference>
<gene>
    <name evidence="4" type="ORF">CHIRRI_LOCUS2426</name>
</gene>
<dbReference type="GO" id="GO:0005769">
    <property type="term" value="C:early endosome"/>
    <property type="evidence" value="ECO:0007669"/>
    <property type="project" value="TreeGrafter"/>
</dbReference>
<evidence type="ECO:0000313" key="5">
    <source>
        <dbReference type="Proteomes" id="UP001153620"/>
    </source>
</evidence>
<reference evidence="4" key="2">
    <citation type="submission" date="2022-10" db="EMBL/GenBank/DDBJ databases">
        <authorList>
            <consortium name="ENA_rothamsted_submissions"/>
            <consortium name="culmorum"/>
            <person name="King R."/>
        </authorList>
    </citation>
    <scope>NUCLEOTIDE SEQUENCE</scope>
</reference>
<name>A0A9N9RMX4_9DIPT</name>
<dbReference type="AlphaFoldDB" id="A0A9N9RMX4"/>
<dbReference type="InterPro" id="IPR051837">
    <property type="entry name" value="SortingNexin/PXDomain-PKLike"/>
</dbReference>
<reference evidence="4" key="1">
    <citation type="submission" date="2022-01" db="EMBL/GenBank/DDBJ databases">
        <authorList>
            <person name="King R."/>
        </authorList>
    </citation>
    <scope>NUCLEOTIDE SEQUENCE</scope>
</reference>
<evidence type="ECO:0000256" key="2">
    <source>
        <dbReference type="ARBA" id="ARBA00022490"/>
    </source>
</evidence>
<accession>A0A9N9RMX4</accession>
<dbReference type="SMART" id="SM00312">
    <property type="entry name" value="PX"/>
    <property type="match status" value="1"/>
</dbReference>
<dbReference type="Gene3D" id="3.30.1520.10">
    <property type="entry name" value="Phox-like domain"/>
    <property type="match status" value="1"/>
</dbReference>
<organism evidence="4 5">
    <name type="scientific">Chironomus riparius</name>
    <dbReference type="NCBI Taxonomy" id="315576"/>
    <lineage>
        <taxon>Eukaryota</taxon>
        <taxon>Metazoa</taxon>
        <taxon>Ecdysozoa</taxon>
        <taxon>Arthropoda</taxon>
        <taxon>Hexapoda</taxon>
        <taxon>Insecta</taxon>
        <taxon>Pterygota</taxon>
        <taxon>Neoptera</taxon>
        <taxon>Endopterygota</taxon>
        <taxon>Diptera</taxon>
        <taxon>Nematocera</taxon>
        <taxon>Chironomoidea</taxon>
        <taxon>Chironomidae</taxon>
        <taxon>Chironominae</taxon>
        <taxon>Chironomus</taxon>
    </lineage>
</organism>
<protein>
    <recommendedName>
        <fullName evidence="3">PX domain-containing protein</fullName>
    </recommendedName>
</protein>
<dbReference type="SUPFAM" id="SSF64268">
    <property type="entry name" value="PX domain"/>
    <property type="match status" value="1"/>
</dbReference>
<dbReference type="GO" id="GO:0006622">
    <property type="term" value="P:protein targeting to lysosome"/>
    <property type="evidence" value="ECO:0007669"/>
    <property type="project" value="TreeGrafter"/>
</dbReference>
<dbReference type="InterPro" id="IPR001683">
    <property type="entry name" value="PX_dom"/>
</dbReference>
<dbReference type="GO" id="GO:0045022">
    <property type="term" value="P:early endosome to late endosome transport"/>
    <property type="evidence" value="ECO:0007669"/>
    <property type="project" value="TreeGrafter"/>
</dbReference>
<sequence>MNTVKAVKQQDVQKHNFNNNNIEHSTKSAVLKWNSSCELYKSSLTNNRLRKIKSEADLATILQDKDLKVIKSVKPSKSERNLNSVYNYMTSTPCDTSRNSNVMEISTYSMIADSNSIKIPIVGYEVMEERSRFTIFKLRIENYEKNSFWLVLRRFTDFTRLHTKLKQLFPSTNLVLPKKKWFGNNFSSGFLDTRIAGLQTFINTILGNPEMKKCPVVREFFCLDEPPLFSESMEDCKAIFEAQEETIAYLKMQLKAKDEIITNLNHKNDYLTSLVKSSIGKCSKTDNSY</sequence>
<dbReference type="OrthoDB" id="76516at2759"/>
<feature type="domain" description="PX" evidence="3">
    <location>
        <begin position="113"/>
        <end position="224"/>
    </location>
</feature>
<dbReference type="GO" id="GO:0008333">
    <property type="term" value="P:endosome to lysosome transport"/>
    <property type="evidence" value="ECO:0007669"/>
    <property type="project" value="TreeGrafter"/>
</dbReference>
<dbReference type="PANTHER" id="PTHR22999">
    <property type="entry name" value="PX SERINE/THREONINE KINASE PXK"/>
    <property type="match status" value="1"/>
</dbReference>
<evidence type="ECO:0000259" key="3">
    <source>
        <dbReference type="SMART" id="SM00312"/>
    </source>
</evidence>
<dbReference type="Pfam" id="PF00787">
    <property type="entry name" value="PX"/>
    <property type="match status" value="1"/>
</dbReference>
<evidence type="ECO:0000313" key="4">
    <source>
        <dbReference type="EMBL" id="CAG9799459.1"/>
    </source>
</evidence>
<comment type="subcellular location">
    <subcellularLocation>
        <location evidence="1">Cytoplasm</location>
    </subcellularLocation>
</comment>
<keyword evidence="5" id="KW-1185">Reference proteome</keyword>
<keyword evidence="2" id="KW-0963">Cytoplasm</keyword>
<proteinExistence type="predicted"/>
<dbReference type="GO" id="GO:0035091">
    <property type="term" value="F:phosphatidylinositol binding"/>
    <property type="evidence" value="ECO:0007669"/>
    <property type="project" value="InterPro"/>
</dbReference>
<dbReference type="InterPro" id="IPR036871">
    <property type="entry name" value="PX_dom_sf"/>
</dbReference>
<dbReference type="Proteomes" id="UP001153620">
    <property type="component" value="Chromosome 1"/>
</dbReference>
<dbReference type="PANTHER" id="PTHR22999:SF23">
    <property type="entry name" value="SORTING NEXIN-16"/>
    <property type="match status" value="1"/>
</dbReference>
<dbReference type="EMBL" id="OU895877">
    <property type="protein sequence ID" value="CAG9799459.1"/>
    <property type="molecule type" value="Genomic_DNA"/>
</dbReference>
<evidence type="ECO:0000256" key="1">
    <source>
        <dbReference type="ARBA" id="ARBA00004496"/>
    </source>
</evidence>